<gene>
    <name evidence="1" type="ORF">GCM10009107_49890</name>
</gene>
<dbReference type="EMBL" id="BAAAEW010000042">
    <property type="protein sequence ID" value="GAA0764142.1"/>
    <property type="molecule type" value="Genomic_DNA"/>
</dbReference>
<evidence type="ECO:0000313" key="1">
    <source>
        <dbReference type="EMBL" id="GAA0764142.1"/>
    </source>
</evidence>
<comment type="caution">
    <text evidence="1">The sequence shown here is derived from an EMBL/GenBank/DDBJ whole genome shotgun (WGS) entry which is preliminary data.</text>
</comment>
<proteinExistence type="predicted"/>
<name>A0ABN1KEW4_9BURK</name>
<sequence length="42" mass="4549">MPALTDYRAMLAGLWDRQYGLTPAQRAQVFPGLKGSADLGLV</sequence>
<reference evidence="1 2" key="1">
    <citation type="journal article" date="2019" name="Int. J. Syst. Evol. Microbiol.">
        <title>The Global Catalogue of Microorganisms (GCM) 10K type strain sequencing project: providing services to taxonomists for standard genome sequencing and annotation.</title>
        <authorList>
            <consortium name="The Broad Institute Genomics Platform"/>
            <consortium name="The Broad Institute Genome Sequencing Center for Infectious Disease"/>
            <person name="Wu L."/>
            <person name="Ma J."/>
        </authorList>
    </citation>
    <scope>NUCLEOTIDE SEQUENCE [LARGE SCALE GENOMIC DNA]</scope>
    <source>
        <strain evidence="1 2">JCM 15503</strain>
    </source>
</reference>
<accession>A0ABN1KEW4</accession>
<protein>
    <recommendedName>
        <fullName evidence="3">SAM-dependent methyltransferase</fullName>
    </recommendedName>
</protein>
<keyword evidence="2" id="KW-1185">Reference proteome</keyword>
<dbReference type="Proteomes" id="UP001500279">
    <property type="component" value="Unassembled WGS sequence"/>
</dbReference>
<organism evidence="1 2">
    <name type="scientific">Ideonella azotifigens</name>
    <dbReference type="NCBI Taxonomy" id="513160"/>
    <lineage>
        <taxon>Bacteria</taxon>
        <taxon>Pseudomonadati</taxon>
        <taxon>Pseudomonadota</taxon>
        <taxon>Betaproteobacteria</taxon>
        <taxon>Burkholderiales</taxon>
        <taxon>Sphaerotilaceae</taxon>
        <taxon>Ideonella</taxon>
    </lineage>
</organism>
<dbReference type="RefSeq" id="WP_259372446.1">
    <property type="nucleotide sequence ID" value="NZ_BAAAEW010000042.1"/>
</dbReference>
<evidence type="ECO:0008006" key="3">
    <source>
        <dbReference type="Google" id="ProtNLM"/>
    </source>
</evidence>
<evidence type="ECO:0000313" key="2">
    <source>
        <dbReference type="Proteomes" id="UP001500279"/>
    </source>
</evidence>